<dbReference type="Proteomes" id="UP000002296">
    <property type="component" value="Unassembled WGS sequence"/>
</dbReference>
<keyword evidence="3" id="KW-1185">Reference proteome</keyword>
<gene>
    <name evidence="2" type="ORF">Tc00.1047053511107.5</name>
</gene>
<feature type="region of interest" description="Disordered" evidence="1">
    <location>
        <begin position="1"/>
        <end position="39"/>
    </location>
</feature>
<accession>Q4CQI3</accession>
<comment type="caution">
    <text evidence="2">The sequence shown here is derived from an EMBL/GenBank/DDBJ whole genome shotgun (WGS) entry which is preliminary data.</text>
</comment>
<dbReference type="KEGG" id="tcr:511107.5"/>
<protein>
    <submittedName>
        <fullName evidence="2">Mucin TcMUCII, putative</fullName>
    </submittedName>
</protein>
<dbReference type="PaxDb" id="353153-Q4CQI3"/>
<dbReference type="AlphaFoldDB" id="Q4CQI3"/>
<feature type="non-terminal residue" evidence="2">
    <location>
        <position position="1"/>
    </location>
</feature>
<feature type="compositionally biased region" description="Low complexity" evidence="1">
    <location>
        <begin position="1"/>
        <end position="35"/>
    </location>
</feature>
<name>Q4CQI3_TRYCC</name>
<evidence type="ECO:0000256" key="1">
    <source>
        <dbReference type="SAM" id="MobiDB-lite"/>
    </source>
</evidence>
<reference evidence="2 3" key="1">
    <citation type="journal article" date="2005" name="Science">
        <title>The genome sequence of Trypanosoma cruzi, etiologic agent of Chagas disease.</title>
        <authorList>
            <person name="El-Sayed N.M."/>
            <person name="Myler P.J."/>
            <person name="Bartholomeu D.C."/>
            <person name="Nilsson D."/>
            <person name="Aggarwal G."/>
            <person name="Tran A.N."/>
            <person name="Ghedin E."/>
            <person name="Worthey E.A."/>
            <person name="Delcher A.L."/>
            <person name="Blandin G."/>
            <person name="Westenberger S.J."/>
            <person name="Caler E."/>
            <person name="Cerqueira G.C."/>
            <person name="Branche C."/>
            <person name="Haas B."/>
            <person name="Anupama A."/>
            <person name="Arner E."/>
            <person name="Aslund L."/>
            <person name="Attipoe P."/>
            <person name="Bontempi E."/>
            <person name="Bringaud F."/>
            <person name="Burton P."/>
            <person name="Cadag E."/>
            <person name="Campbell D.A."/>
            <person name="Carrington M."/>
            <person name="Crabtree J."/>
            <person name="Darban H."/>
            <person name="da Silveira J.F."/>
            <person name="de Jong P."/>
            <person name="Edwards K."/>
            <person name="Englund P.T."/>
            <person name="Fazelina G."/>
            <person name="Feldblyum T."/>
            <person name="Ferella M."/>
            <person name="Frasch A.C."/>
            <person name="Gull K."/>
            <person name="Horn D."/>
            <person name="Hou L."/>
            <person name="Huang Y."/>
            <person name="Kindlund E."/>
            <person name="Klingbeil M."/>
            <person name="Kluge S."/>
            <person name="Koo H."/>
            <person name="Lacerda D."/>
            <person name="Levin M.J."/>
            <person name="Lorenzi H."/>
            <person name="Louie T."/>
            <person name="Machado C.R."/>
            <person name="McCulloch R."/>
            <person name="McKenna A."/>
            <person name="Mizuno Y."/>
            <person name="Mottram J.C."/>
            <person name="Nelson S."/>
            <person name="Ochaya S."/>
            <person name="Osoegawa K."/>
            <person name="Pai G."/>
            <person name="Parsons M."/>
            <person name="Pentony M."/>
            <person name="Pettersson U."/>
            <person name="Pop M."/>
            <person name="Ramirez J.L."/>
            <person name="Rinta J."/>
            <person name="Robertson L."/>
            <person name="Salzberg S.L."/>
            <person name="Sanchez D.O."/>
            <person name="Seyler A."/>
            <person name="Sharma R."/>
            <person name="Shetty J."/>
            <person name="Simpson A.J."/>
            <person name="Sisk E."/>
            <person name="Tammi M.T."/>
            <person name="Tarleton R."/>
            <person name="Teixeira S."/>
            <person name="Van Aken S."/>
            <person name="Vogt C."/>
            <person name="Ward P.N."/>
            <person name="Wickstead B."/>
            <person name="Wortman J."/>
            <person name="White O."/>
            <person name="Fraser C.M."/>
            <person name="Stuart K.D."/>
            <person name="Andersson B."/>
        </authorList>
    </citation>
    <scope>NUCLEOTIDE SEQUENCE [LARGE SCALE GENOMIC DNA]</scope>
    <source>
        <strain evidence="2 3">CL Brener</strain>
    </source>
</reference>
<dbReference type="GeneID" id="3533812"/>
<sequence>TTTTTQAPTATTTTTEAPSITTTEAPTTRTTRAPPLLRKIDGSPSSPAWVYAPLVLAVSVLAYSSLC</sequence>
<evidence type="ECO:0000313" key="3">
    <source>
        <dbReference type="Proteomes" id="UP000002296"/>
    </source>
</evidence>
<dbReference type="EMBL" id="AAHK01002454">
    <property type="protein sequence ID" value="EAN82534.1"/>
    <property type="molecule type" value="Genomic_DNA"/>
</dbReference>
<dbReference type="InterPro" id="IPR000458">
    <property type="entry name" value="Tryp_mucin"/>
</dbReference>
<dbReference type="RefSeq" id="XP_804385.1">
    <property type="nucleotide sequence ID" value="XM_799292.1"/>
</dbReference>
<dbReference type="Pfam" id="PF01456">
    <property type="entry name" value="Mucin"/>
    <property type="match status" value="1"/>
</dbReference>
<organism evidence="2 3">
    <name type="scientific">Trypanosoma cruzi (strain CL Brener)</name>
    <dbReference type="NCBI Taxonomy" id="353153"/>
    <lineage>
        <taxon>Eukaryota</taxon>
        <taxon>Discoba</taxon>
        <taxon>Euglenozoa</taxon>
        <taxon>Kinetoplastea</taxon>
        <taxon>Metakinetoplastina</taxon>
        <taxon>Trypanosomatida</taxon>
        <taxon>Trypanosomatidae</taxon>
        <taxon>Trypanosoma</taxon>
        <taxon>Schizotrypanum</taxon>
    </lineage>
</organism>
<proteinExistence type="predicted"/>
<evidence type="ECO:0000313" key="2">
    <source>
        <dbReference type="EMBL" id="EAN82534.1"/>
    </source>
</evidence>
<dbReference type="InParanoid" id="Q4CQI3"/>